<feature type="compositionally biased region" description="Low complexity" evidence="1">
    <location>
        <begin position="304"/>
        <end position="322"/>
    </location>
</feature>
<feature type="domain" description="Meiotic expression up-regulated protein 6 PH" evidence="2">
    <location>
        <begin position="82"/>
        <end position="189"/>
    </location>
</feature>
<feature type="compositionally biased region" description="Basic and acidic residues" evidence="1">
    <location>
        <begin position="482"/>
        <end position="515"/>
    </location>
</feature>
<dbReference type="EMBL" id="MU839018">
    <property type="protein sequence ID" value="KAK1764822.1"/>
    <property type="molecule type" value="Genomic_DNA"/>
</dbReference>
<feature type="region of interest" description="Disordered" evidence="1">
    <location>
        <begin position="1"/>
        <end position="73"/>
    </location>
</feature>
<comment type="caution">
    <text evidence="3">The sequence shown here is derived from an EMBL/GenBank/DDBJ whole genome shotgun (WGS) entry which is preliminary data.</text>
</comment>
<feature type="compositionally biased region" description="Low complexity" evidence="1">
    <location>
        <begin position="28"/>
        <end position="55"/>
    </location>
</feature>
<dbReference type="SUPFAM" id="SSF50729">
    <property type="entry name" value="PH domain-like"/>
    <property type="match status" value="1"/>
</dbReference>
<dbReference type="Pfam" id="PF15406">
    <property type="entry name" value="PH_6"/>
    <property type="match status" value="1"/>
</dbReference>
<feature type="compositionally biased region" description="Low complexity" evidence="1">
    <location>
        <begin position="412"/>
        <end position="428"/>
    </location>
</feature>
<dbReference type="RefSeq" id="XP_060281035.1">
    <property type="nucleotide sequence ID" value="XM_060426187.1"/>
</dbReference>
<evidence type="ECO:0000259" key="2">
    <source>
        <dbReference type="Pfam" id="PF15406"/>
    </source>
</evidence>
<sequence length="545" mass="57040">MAEEQKPVEVPTETISTEPATETKVEETPATAAEATEAAAPAAETSAGTEAAPAEEAAKKEDEVTPIEAGSLEHKGSNFPKNILYSKKNFWFGSEPVDTKVLTSFKADKAVTVAHHIAAWASETGKGLFFFGERSDKTAPQGAIHLAEASDPVPEGANKFHFSAKGLKHTFKAASSTERDNWVGQLKLKIAEAKELVPIVTESENYKKTIESFKPAAKEKAPAAPVAEAAKEETAAEAAPKDAAETPAEEAKEDDKKEEPKKEEPKRRSASRKRTSIFGNLLGNKKEEEKKAAEPAEEAKAAESTEAPVEASTAAAAEATVEPIEAAPEAVVADAAPAAEAVKAEEPRPELKATKRGSIFGSFLKKKSAEPEAAPSAPAKDAPAAAEAVAETAPVIPAVETTEPLSTEVTSADNAAAETAEPAVAVTNGESKKEVRSDKRKSSLPFGFGAKKEKSATSDEETEKPKSPSPFSKLRATIKGKGKADKPAEKADEKAEDKPTEAEASKDAEPAKEETAEPAEAVAVTEAAVPAEKPIASTPVIQAAA</sequence>
<dbReference type="PANTHER" id="PTHR42073:SF1">
    <property type="entry name" value="MEIOTIC EXPRESSION UP-REGULATED PROTEIN 6"/>
    <property type="match status" value="1"/>
</dbReference>
<keyword evidence="4" id="KW-1185">Reference proteome</keyword>
<feature type="compositionally biased region" description="Basic and acidic residues" evidence="1">
    <location>
        <begin position="284"/>
        <end position="303"/>
    </location>
</feature>
<dbReference type="AlphaFoldDB" id="A0AAJ0BVL8"/>
<feature type="compositionally biased region" description="Basic and acidic residues" evidence="1">
    <location>
        <begin position="342"/>
        <end position="353"/>
    </location>
</feature>
<gene>
    <name evidence="3" type="ORF">QBC33DRAFT_517414</name>
</gene>
<reference evidence="3" key="1">
    <citation type="submission" date="2023-06" db="EMBL/GenBank/DDBJ databases">
        <title>Genome-scale phylogeny and comparative genomics of the fungal order Sordariales.</title>
        <authorList>
            <consortium name="Lawrence Berkeley National Laboratory"/>
            <person name="Hensen N."/>
            <person name="Bonometti L."/>
            <person name="Westerberg I."/>
            <person name="Brannstrom I.O."/>
            <person name="Guillou S."/>
            <person name="Cros-Aarteil S."/>
            <person name="Calhoun S."/>
            <person name="Haridas S."/>
            <person name="Kuo A."/>
            <person name="Mondo S."/>
            <person name="Pangilinan J."/>
            <person name="Riley R."/>
            <person name="Labutti K."/>
            <person name="Andreopoulos B."/>
            <person name="Lipzen A."/>
            <person name="Chen C."/>
            <person name="Yanf M."/>
            <person name="Daum C."/>
            <person name="Ng V."/>
            <person name="Clum A."/>
            <person name="Steindorff A."/>
            <person name="Ohm R."/>
            <person name="Martin F."/>
            <person name="Silar P."/>
            <person name="Natvig D."/>
            <person name="Lalanne C."/>
            <person name="Gautier V."/>
            <person name="Ament-Velasquez S.L."/>
            <person name="Kruys A."/>
            <person name="Hutchinson M.I."/>
            <person name="Powell A.J."/>
            <person name="Barry K."/>
            <person name="Miller A.N."/>
            <person name="Grigoriev I.V."/>
            <person name="Debuchy R."/>
            <person name="Gladieux P."/>
            <person name="Thoren M.H."/>
            <person name="Johannesson H."/>
        </authorList>
    </citation>
    <scope>NUCLEOTIDE SEQUENCE</scope>
    <source>
        <strain evidence="3">8032-3</strain>
    </source>
</reference>
<feature type="compositionally biased region" description="Low complexity" evidence="1">
    <location>
        <begin position="518"/>
        <end position="534"/>
    </location>
</feature>
<evidence type="ECO:0000256" key="1">
    <source>
        <dbReference type="SAM" id="MobiDB-lite"/>
    </source>
</evidence>
<dbReference type="InterPro" id="IPR039483">
    <property type="entry name" value="Meu6_PH_dom"/>
</dbReference>
<organism evidence="3 4">
    <name type="scientific">Phialemonium atrogriseum</name>
    <dbReference type="NCBI Taxonomy" id="1093897"/>
    <lineage>
        <taxon>Eukaryota</taxon>
        <taxon>Fungi</taxon>
        <taxon>Dikarya</taxon>
        <taxon>Ascomycota</taxon>
        <taxon>Pezizomycotina</taxon>
        <taxon>Sordariomycetes</taxon>
        <taxon>Sordariomycetidae</taxon>
        <taxon>Cephalothecales</taxon>
        <taxon>Cephalothecaceae</taxon>
        <taxon>Phialemonium</taxon>
    </lineage>
</organism>
<dbReference type="GeneID" id="85309374"/>
<feature type="compositionally biased region" description="Basic and acidic residues" evidence="1">
    <location>
        <begin position="430"/>
        <end position="441"/>
    </location>
</feature>
<dbReference type="Proteomes" id="UP001244011">
    <property type="component" value="Unassembled WGS sequence"/>
</dbReference>
<name>A0AAJ0BVL8_9PEZI</name>
<feature type="region of interest" description="Disordered" evidence="1">
    <location>
        <begin position="215"/>
        <end position="322"/>
    </location>
</feature>
<feature type="compositionally biased region" description="Basic and acidic residues" evidence="1">
    <location>
        <begin position="229"/>
        <end position="267"/>
    </location>
</feature>
<dbReference type="InterPro" id="IPR039712">
    <property type="entry name" value="Meu6"/>
</dbReference>
<protein>
    <submittedName>
        <fullName evidence="3">Pleckstrin homology domain-containing protein</fullName>
    </submittedName>
</protein>
<evidence type="ECO:0000313" key="4">
    <source>
        <dbReference type="Proteomes" id="UP001244011"/>
    </source>
</evidence>
<dbReference type="PANTHER" id="PTHR42073">
    <property type="entry name" value="MEIOTIC EXPRESSION UP-REGULATED PROTEIN 6"/>
    <property type="match status" value="1"/>
</dbReference>
<accession>A0AAJ0BVL8</accession>
<feature type="region of interest" description="Disordered" evidence="1">
    <location>
        <begin position="340"/>
        <end position="545"/>
    </location>
</feature>
<proteinExistence type="predicted"/>
<feature type="compositionally biased region" description="Low complexity" evidence="1">
    <location>
        <begin position="371"/>
        <end position="400"/>
    </location>
</feature>
<evidence type="ECO:0000313" key="3">
    <source>
        <dbReference type="EMBL" id="KAK1764822.1"/>
    </source>
</evidence>